<dbReference type="Proteomes" id="UP000605848">
    <property type="component" value="Unassembled WGS sequence"/>
</dbReference>
<gene>
    <name evidence="1" type="ORF">JKG68_25320</name>
</gene>
<organism evidence="1 2">
    <name type="scientific">Microvirga aerilata</name>
    <dbReference type="NCBI Taxonomy" id="670292"/>
    <lineage>
        <taxon>Bacteria</taxon>
        <taxon>Pseudomonadati</taxon>
        <taxon>Pseudomonadota</taxon>
        <taxon>Alphaproteobacteria</taxon>
        <taxon>Hyphomicrobiales</taxon>
        <taxon>Methylobacteriaceae</taxon>
        <taxon>Microvirga</taxon>
    </lineage>
</organism>
<protein>
    <recommendedName>
        <fullName evidence="3">Tc1-like transposase DDE domain-containing protein</fullName>
    </recommendedName>
</protein>
<dbReference type="EMBL" id="JAEQMY010000070">
    <property type="protein sequence ID" value="MBL0407253.1"/>
    <property type="molecule type" value="Genomic_DNA"/>
</dbReference>
<evidence type="ECO:0008006" key="3">
    <source>
        <dbReference type="Google" id="ProtNLM"/>
    </source>
</evidence>
<evidence type="ECO:0000313" key="1">
    <source>
        <dbReference type="EMBL" id="MBL0407253.1"/>
    </source>
</evidence>
<name>A0A936Z9U6_9HYPH</name>
<reference evidence="1" key="1">
    <citation type="submission" date="2021-01" db="EMBL/GenBank/DDBJ databases">
        <title>Microvirga sp.</title>
        <authorList>
            <person name="Kim M.K."/>
        </authorList>
    </citation>
    <scope>NUCLEOTIDE SEQUENCE</scope>
    <source>
        <strain evidence="1">5420S-16</strain>
    </source>
</reference>
<keyword evidence="2" id="KW-1185">Reference proteome</keyword>
<accession>A0A936Z9U6</accession>
<sequence>MRNERRVWHAQRQPRMRDPPHRLVFLDETYVNTKMTRLHGRSRKGQRLRMSAPFGHWRTHPFVAWRRCN</sequence>
<proteinExistence type="predicted"/>
<comment type="caution">
    <text evidence="1">The sequence shown here is derived from an EMBL/GenBank/DDBJ whole genome shotgun (WGS) entry which is preliminary data.</text>
</comment>
<dbReference type="AlphaFoldDB" id="A0A936Z9U6"/>
<dbReference type="RefSeq" id="WP_202064271.1">
    <property type="nucleotide sequence ID" value="NZ_JAEQMY010000070.1"/>
</dbReference>
<evidence type="ECO:0000313" key="2">
    <source>
        <dbReference type="Proteomes" id="UP000605848"/>
    </source>
</evidence>